<dbReference type="Gene3D" id="1.10.357.10">
    <property type="entry name" value="Tetracycline Repressor, domain 2"/>
    <property type="match status" value="1"/>
</dbReference>
<evidence type="ECO:0000256" key="2">
    <source>
        <dbReference type="ARBA" id="ARBA00023125"/>
    </source>
</evidence>
<dbReference type="RefSeq" id="WP_136426618.1">
    <property type="nucleotide sequence ID" value="NZ_SSSM01000003.1"/>
</dbReference>
<keyword evidence="2 4" id="KW-0238">DNA-binding</keyword>
<dbReference type="PANTHER" id="PTHR30055">
    <property type="entry name" value="HTH-TYPE TRANSCRIPTIONAL REGULATOR RUTR"/>
    <property type="match status" value="1"/>
</dbReference>
<dbReference type="GO" id="GO:0000976">
    <property type="term" value="F:transcription cis-regulatory region binding"/>
    <property type="evidence" value="ECO:0007669"/>
    <property type="project" value="TreeGrafter"/>
</dbReference>
<dbReference type="InterPro" id="IPR009057">
    <property type="entry name" value="Homeodomain-like_sf"/>
</dbReference>
<reference evidence="6 7" key="1">
    <citation type="submission" date="2019-04" db="EMBL/GenBank/DDBJ databases">
        <authorList>
            <person name="Jiang L."/>
        </authorList>
    </citation>
    <scope>NUCLEOTIDE SEQUENCE [LARGE SCALE GENOMIC DNA]</scope>
    <source>
        <strain evidence="6 7">YIM 131853</strain>
    </source>
</reference>
<dbReference type="AlphaFoldDB" id="A0A4S4FMM3"/>
<evidence type="ECO:0000256" key="4">
    <source>
        <dbReference type="PROSITE-ProRule" id="PRU00335"/>
    </source>
</evidence>
<evidence type="ECO:0000259" key="5">
    <source>
        <dbReference type="PROSITE" id="PS50977"/>
    </source>
</evidence>
<evidence type="ECO:0000256" key="3">
    <source>
        <dbReference type="ARBA" id="ARBA00023163"/>
    </source>
</evidence>
<dbReference type="InterPro" id="IPR001647">
    <property type="entry name" value="HTH_TetR"/>
</dbReference>
<dbReference type="Pfam" id="PF02909">
    <property type="entry name" value="TetR_C_1"/>
    <property type="match status" value="1"/>
</dbReference>
<evidence type="ECO:0000256" key="1">
    <source>
        <dbReference type="ARBA" id="ARBA00023015"/>
    </source>
</evidence>
<keyword evidence="7" id="KW-1185">Reference proteome</keyword>
<dbReference type="PROSITE" id="PS50977">
    <property type="entry name" value="HTH_TETR_2"/>
    <property type="match status" value="1"/>
</dbReference>
<organism evidence="6 7">
    <name type="scientific">Naasia lichenicola</name>
    <dbReference type="NCBI Taxonomy" id="2565933"/>
    <lineage>
        <taxon>Bacteria</taxon>
        <taxon>Bacillati</taxon>
        <taxon>Actinomycetota</taxon>
        <taxon>Actinomycetes</taxon>
        <taxon>Micrococcales</taxon>
        <taxon>Microbacteriaceae</taxon>
        <taxon>Naasia</taxon>
    </lineage>
</organism>
<protein>
    <submittedName>
        <fullName evidence="6">TetR/AcrR family transcriptional regulator</fullName>
    </submittedName>
</protein>
<sequence length="248" mass="26694">MTEEDVEIPRGIALAWGIPAASDRKQKTELSVDRIISVALELADESGLAAVSMAAVAGRLGYTPMSLYRYVAAKDDLVMLMGDAAVGSPPEDVAAATDWRSAVDAWIEAILDLYERHPWLLDLPANPLPVTPNAVDWMESLLGSFATTNLTIEDTVRAAILVTGQARWEATMLRLRSNVLPEGAALVPVSTPNARVLSSLLDDQSHPSMSRMLRSRFSGDGQRASFGVERALDGLALYIDAQPPLPAD</sequence>
<keyword evidence="3" id="KW-0804">Transcription</keyword>
<dbReference type="Gene3D" id="1.10.10.60">
    <property type="entry name" value="Homeodomain-like"/>
    <property type="match status" value="1"/>
</dbReference>
<dbReference type="GO" id="GO:0003700">
    <property type="term" value="F:DNA-binding transcription factor activity"/>
    <property type="evidence" value="ECO:0007669"/>
    <property type="project" value="TreeGrafter"/>
</dbReference>
<name>A0A4S4FMM3_9MICO</name>
<comment type="caution">
    <text evidence="6">The sequence shown here is derived from an EMBL/GenBank/DDBJ whole genome shotgun (WGS) entry which is preliminary data.</text>
</comment>
<dbReference type="SUPFAM" id="SSF46689">
    <property type="entry name" value="Homeodomain-like"/>
    <property type="match status" value="1"/>
</dbReference>
<dbReference type="InterPro" id="IPR050109">
    <property type="entry name" value="HTH-type_TetR-like_transc_reg"/>
</dbReference>
<dbReference type="SUPFAM" id="SSF48498">
    <property type="entry name" value="Tetracyclin repressor-like, C-terminal domain"/>
    <property type="match status" value="1"/>
</dbReference>
<dbReference type="InterPro" id="IPR004111">
    <property type="entry name" value="Repressor_TetR_C"/>
</dbReference>
<dbReference type="Proteomes" id="UP000309133">
    <property type="component" value="Unassembled WGS sequence"/>
</dbReference>
<feature type="DNA-binding region" description="H-T-H motif" evidence="4">
    <location>
        <begin position="52"/>
        <end position="71"/>
    </location>
</feature>
<keyword evidence="1" id="KW-0805">Transcription regulation</keyword>
<dbReference type="OrthoDB" id="2570341at2"/>
<accession>A0A4S4FMM3</accession>
<evidence type="ECO:0000313" key="6">
    <source>
        <dbReference type="EMBL" id="THG31498.1"/>
    </source>
</evidence>
<proteinExistence type="predicted"/>
<feature type="domain" description="HTH tetR-type" evidence="5">
    <location>
        <begin position="29"/>
        <end position="89"/>
    </location>
</feature>
<dbReference type="PANTHER" id="PTHR30055:SF151">
    <property type="entry name" value="TRANSCRIPTIONAL REGULATORY PROTEIN"/>
    <property type="match status" value="1"/>
</dbReference>
<evidence type="ECO:0000313" key="7">
    <source>
        <dbReference type="Proteomes" id="UP000309133"/>
    </source>
</evidence>
<gene>
    <name evidence="6" type="ORF">E6C64_05300</name>
</gene>
<dbReference type="Pfam" id="PF00440">
    <property type="entry name" value="TetR_N"/>
    <property type="match status" value="1"/>
</dbReference>
<dbReference type="PRINTS" id="PR00455">
    <property type="entry name" value="HTHTETR"/>
</dbReference>
<dbReference type="GO" id="GO:0045892">
    <property type="term" value="P:negative regulation of DNA-templated transcription"/>
    <property type="evidence" value="ECO:0007669"/>
    <property type="project" value="InterPro"/>
</dbReference>
<dbReference type="EMBL" id="SSSM01000003">
    <property type="protein sequence ID" value="THG31498.1"/>
    <property type="molecule type" value="Genomic_DNA"/>
</dbReference>
<dbReference type="InterPro" id="IPR036271">
    <property type="entry name" value="Tet_transcr_reg_TetR-rel_C_sf"/>
</dbReference>